<name>A0A2T3W551_9DEIO</name>
<dbReference type="GO" id="GO:0016810">
    <property type="term" value="F:hydrolase activity, acting on carbon-nitrogen (but not peptide) bonds"/>
    <property type="evidence" value="ECO:0007669"/>
    <property type="project" value="InterPro"/>
</dbReference>
<reference evidence="5 6" key="1">
    <citation type="submission" date="2018-03" db="EMBL/GenBank/DDBJ databases">
        <title>Draft genome of Deinococcus sp. OD32.</title>
        <authorList>
            <person name="Wang X.-P."/>
            <person name="Du Z.-J."/>
        </authorList>
    </citation>
    <scope>NUCLEOTIDE SEQUENCE [LARGE SCALE GENOMIC DNA]</scope>
    <source>
        <strain evidence="5 6">OD32</strain>
    </source>
</reference>
<organism evidence="5 6">
    <name type="scientific">Deinococcus arcticus</name>
    <dbReference type="NCBI Taxonomy" id="2136176"/>
    <lineage>
        <taxon>Bacteria</taxon>
        <taxon>Thermotogati</taxon>
        <taxon>Deinococcota</taxon>
        <taxon>Deinococci</taxon>
        <taxon>Deinococcales</taxon>
        <taxon>Deinococcaceae</taxon>
        <taxon>Deinococcus</taxon>
    </lineage>
</organism>
<accession>A0A2T3W551</accession>
<dbReference type="CDD" id="cd10970">
    <property type="entry name" value="CE4_DAC_u1_6s"/>
    <property type="match status" value="1"/>
</dbReference>
<keyword evidence="6" id="KW-1185">Reference proteome</keyword>
<dbReference type="InterPro" id="IPR051398">
    <property type="entry name" value="Polysacch_Deacetylase"/>
</dbReference>
<evidence type="ECO:0000256" key="3">
    <source>
        <dbReference type="SAM" id="SignalP"/>
    </source>
</evidence>
<comment type="subcellular location">
    <subcellularLocation>
        <location evidence="1">Secreted</location>
    </subcellularLocation>
</comment>
<evidence type="ECO:0000313" key="6">
    <source>
        <dbReference type="Proteomes" id="UP000240317"/>
    </source>
</evidence>
<feature type="domain" description="NodB homology" evidence="4">
    <location>
        <begin position="87"/>
        <end position="182"/>
    </location>
</feature>
<dbReference type="SUPFAM" id="SSF88713">
    <property type="entry name" value="Glycoside hydrolase/deacetylase"/>
    <property type="match status" value="1"/>
</dbReference>
<dbReference type="AlphaFoldDB" id="A0A2T3W551"/>
<protein>
    <submittedName>
        <fullName evidence="5">Polysaccharide deacetylase</fullName>
    </submittedName>
</protein>
<dbReference type="GO" id="GO:0005975">
    <property type="term" value="P:carbohydrate metabolic process"/>
    <property type="evidence" value="ECO:0007669"/>
    <property type="project" value="InterPro"/>
</dbReference>
<dbReference type="PROSITE" id="PS51677">
    <property type="entry name" value="NODB"/>
    <property type="match status" value="1"/>
</dbReference>
<dbReference type="PANTHER" id="PTHR34216">
    <property type="match status" value="1"/>
</dbReference>
<comment type="caution">
    <text evidence="5">The sequence shown here is derived from an EMBL/GenBank/DDBJ whole genome shotgun (WGS) entry which is preliminary data.</text>
</comment>
<dbReference type="GO" id="GO:0005576">
    <property type="term" value="C:extracellular region"/>
    <property type="evidence" value="ECO:0007669"/>
    <property type="project" value="UniProtKB-SubCell"/>
</dbReference>
<dbReference type="OrthoDB" id="9778320at2"/>
<proteinExistence type="predicted"/>
<feature type="signal peptide" evidence="3">
    <location>
        <begin position="1"/>
        <end position="34"/>
    </location>
</feature>
<sequence length="458" mass="48411">MISHLLAHLPHTWSRAALCLGAVAALALPTPAQARPMVLVFHQVGTAGGASLGISPEALRHRVETLRRLGYRFVTSSEAARAPAGERVAVIQFDDGFESVYRLAFPVLRELGVPGTTYVIWSRLNRPGSLSAAQVAELRAAGWEVGTHSHSHAALADLSPGGLRRELAPGEEAGPQTAQCVAYPLNRHDARVRREAARQGLNCGVAGGPPPLTRADPMALPAPAITPWDDTLLPLRTRWGVDARTPLLAAGLLLPALDGLGTAHPLAAPPRTWNAAHYELLGNGLITAAWRGERDTRLAWREGRWSVNLAARRGVGPGQAAYTGLGAALNLAPVTLAAGLDSGGPLVGGALALGGYGEVWARASRVGGEWFWAWGGTLIPVDYVQLSAAQDRAGTQLGLRAALPWQSGEGRPLRVGGGYRWGEGAGPYAELEYRVGSYSVAAEVSRGRRFGVRLTAVW</sequence>
<evidence type="ECO:0000259" key="4">
    <source>
        <dbReference type="PROSITE" id="PS51677"/>
    </source>
</evidence>
<dbReference type="EMBL" id="PYSV01000016">
    <property type="protein sequence ID" value="PTA67026.1"/>
    <property type="molecule type" value="Genomic_DNA"/>
</dbReference>
<dbReference type="InterPro" id="IPR002509">
    <property type="entry name" value="NODB_dom"/>
</dbReference>
<evidence type="ECO:0000256" key="1">
    <source>
        <dbReference type="ARBA" id="ARBA00004613"/>
    </source>
</evidence>
<dbReference type="PANTHER" id="PTHR34216:SF3">
    <property type="entry name" value="POLY-BETA-1,6-N-ACETYL-D-GLUCOSAMINE N-DEACETYLASE"/>
    <property type="match status" value="1"/>
</dbReference>
<dbReference type="InterPro" id="IPR011330">
    <property type="entry name" value="Glyco_hydro/deAcase_b/a-brl"/>
</dbReference>
<dbReference type="Gene3D" id="3.20.20.370">
    <property type="entry name" value="Glycoside hydrolase/deacetylase"/>
    <property type="match status" value="1"/>
</dbReference>
<evidence type="ECO:0000313" key="5">
    <source>
        <dbReference type="EMBL" id="PTA67026.1"/>
    </source>
</evidence>
<keyword evidence="2 3" id="KW-0732">Signal</keyword>
<evidence type="ECO:0000256" key="2">
    <source>
        <dbReference type="ARBA" id="ARBA00022729"/>
    </source>
</evidence>
<feature type="chain" id="PRO_5015512189" evidence="3">
    <location>
        <begin position="35"/>
        <end position="458"/>
    </location>
</feature>
<dbReference type="Proteomes" id="UP000240317">
    <property type="component" value="Unassembled WGS sequence"/>
</dbReference>
<dbReference type="Pfam" id="PF01522">
    <property type="entry name" value="Polysacc_deac_1"/>
    <property type="match status" value="1"/>
</dbReference>
<gene>
    <name evidence="5" type="ORF">C8263_15050</name>
</gene>